<dbReference type="Pfam" id="PF25888">
    <property type="entry name" value="WHD_DnaB"/>
    <property type="match status" value="1"/>
</dbReference>
<sequence length="294" mass="34479">MEKYYIENSESITSSDLENLRVFYQPFIGPNAISLYQYLYDMHTIYDARHNFTYNDTNEFLSISKEEMVKARQLLEATGLIKSFLTKDQSYLFQLKRPLNANEITQNKLISSLLIEKIGIEKFQQLIKVKTVTHFDKTCLVDISKNFLDVFQPNETIDVELNDEDFILTDRNLAMESLEPEIFIYTILKAEPTSGQLLMIEHLKQLHFSRKAINLFINYSLNVNKSIVIKYIEKIALDFAKKNILNEIDVERELDNIYINKTTNKNLQSNVVMKPTHLEDLNYIYELADDGWEN</sequence>
<evidence type="ECO:0000313" key="5">
    <source>
        <dbReference type="Proteomes" id="UP000249865"/>
    </source>
</evidence>
<comment type="similarity">
    <text evidence="1">Belongs to the DnaB/DnaD family.</text>
</comment>
<feature type="domain" description="Replicative helicase loading/DNA remodeling protein DnaB N-terminal winged helix" evidence="3">
    <location>
        <begin position="3"/>
        <end position="156"/>
    </location>
</feature>
<evidence type="ECO:0000256" key="1">
    <source>
        <dbReference type="ARBA" id="ARBA00093462"/>
    </source>
</evidence>
<dbReference type="InterPro" id="IPR058660">
    <property type="entry name" value="WHD_DnaB"/>
</dbReference>
<gene>
    <name evidence="4" type="ORF">DK849_00045</name>
</gene>
<keyword evidence="5" id="KW-1185">Reference proteome</keyword>
<dbReference type="EMBL" id="CP030103">
    <property type="protein sequence ID" value="AWX42480.1"/>
    <property type="molecule type" value="Genomic_DNA"/>
</dbReference>
<proteinExistence type="inferred from homology"/>
<evidence type="ECO:0000313" key="4">
    <source>
        <dbReference type="EMBL" id="AWX42480.1"/>
    </source>
</evidence>
<dbReference type="Pfam" id="PF07261">
    <property type="entry name" value="DnaB_2"/>
    <property type="match status" value="1"/>
</dbReference>
<reference evidence="5" key="1">
    <citation type="submission" date="2018-06" db="EMBL/GenBank/DDBJ databases">
        <title>Complete genome sequences of Mycoplasma anatis, M. anseris and M. cloacale type strains.</title>
        <authorList>
            <person name="Grozner D."/>
            <person name="Forro B."/>
            <person name="Sulyok K.M."/>
            <person name="Marton S."/>
            <person name="Kreizinger Z."/>
            <person name="Banyai K."/>
            <person name="Gyuranecz M."/>
        </authorList>
    </citation>
    <scope>NUCLEOTIDE SEQUENCE [LARGE SCALE GENOMIC DNA]</scope>
    <source>
        <strain evidence="5">NCTC 10199</strain>
    </source>
</reference>
<dbReference type="InterPro" id="IPR006343">
    <property type="entry name" value="DnaB/C_C"/>
</dbReference>
<dbReference type="RefSeq" id="WP_029330486.1">
    <property type="nucleotide sequence ID" value="NZ_CP030103.1"/>
</dbReference>
<organism evidence="4 5">
    <name type="scientific">Metamycoplasma cloacale</name>
    <dbReference type="NCBI Taxonomy" id="92401"/>
    <lineage>
        <taxon>Bacteria</taxon>
        <taxon>Bacillati</taxon>
        <taxon>Mycoplasmatota</taxon>
        <taxon>Mycoplasmoidales</taxon>
        <taxon>Metamycoplasmataceae</taxon>
        <taxon>Metamycoplasma</taxon>
    </lineage>
</organism>
<dbReference type="AlphaFoldDB" id="A0A2Z4LL79"/>
<protein>
    <submittedName>
        <fullName evidence="4">Uncharacterized protein</fullName>
    </submittedName>
</protein>
<evidence type="ECO:0000259" key="3">
    <source>
        <dbReference type="Pfam" id="PF25888"/>
    </source>
</evidence>
<dbReference type="OrthoDB" id="395744at2"/>
<feature type="domain" description="DnaB/C C-terminal" evidence="2">
    <location>
        <begin position="200"/>
        <end position="252"/>
    </location>
</feature>
<dbReference type="Proteomes" id="UP000249865">
    <property type="component" value="Chromosome"/>
</dbReference>
<evidence type="ECO:0000259" key="2">
    <source>
        <dbReference type="Pfam" id="PF07261"/>
    </source>
</evidence>
<accession>A0A2Z4LL79</accession>
<dbReference type="KEGG" id="mclo:DK849_00045"/>
<name>A0A2Z4LL79_9BACT</name>